<feature type="compositionally biased region" description="Low complexity" evidence="1">
    <location>
        <begin position="343"/>
        <end position="360"/>
    </location>
</feature>
<feature type="region of interest" description="Disordered" evidence="1">
    <location>
        <begin position="1"/>
        <end position="22"/>
    </location>
</feature>
<feature type="compositionally biased region" description="Basic and acidic residues" evidence="1">
    <location>
        <begin position="429"/>
        <end position="449"/>
    </location>
</feature>
<evidence type="ECO:0000313" key="3">
    <source>
        <dbReference type="EMBL" id="TQN71182.1"/>
    </source>
</evidence>
<feature type="compositionally biased region" description="Low complexity" evidence="1">
    <location>
        <begin position="258"/>
        <end position="275"/>
    </location>
</feature>
<comment type="caution">
    <text evidence="3">The sequence shown here is derived from an EMBL/GenBank/DDBJ whole genome shotgun (WGS) entry which is preliminary data.</text>
</comment>
<gene>
    <name evidence="3" type="ORF">CSHISOI_04324</name>
</gene>
<evidence type="ECO:0000256" key="2">
    <source>
        <dbReference type="SAM" id="Phobius"/>
    </source>
</evidence>
<feature type="transmembrane region" description="Helical" evidence="2">
    <location>
        <begin position="188"/>
        <end position="209"/>
    </location>
</feature>
<keyword evidence="2" id="KW-0472">Membrane</keyword>
<name>A0A5Q4BVS6_9PEZI</name>
<reference evidence="3 4" key="1">
    <citation type="journal article" date="2019" name="Sci. Rep.">
        <title>Colletotrichum shisoi sp. nov., an anthracnose pathogen of Perilla frutescens in Japan: molecular phylogenetic, morphological and genomic evidence.</title>
        <authorList>
            <person name="Gan P."/>
            <person name="Tsushima A."/>
            <person name="Hiroyama R."/>
            <person name="Narusaka M."/>
            <person name="Takano Y."/>
            <person name="Narusaka Y."/>
            <person name="Kawaradani M."/>
            <person name="Damm U."/>
            <person name="Shirasu K."/>
        </authorList>
    </citation>
    <scope>NUCLEOTIDE SEQUENCE [LARGE SCALE GENOMIC DNA]</scope>
    <source>
        <strain evidence="3 4">PG-2018a</strain>
    </source>
</reference>
<protein>
    <submittedName>
        <fullName evidence="3">Uncharacterized protein</fullName>
    </submittedName>
</protein>
<feature type="region of interest" description="Disordered" evidence="1">
    <location>
        <begin position="696"/>
        <end position="729"/>
    </location>
</feature>
<evidence type="ECO:0000313" key="4">
    <source>
        <dbReference type="Proteomes" id="UP000326340"/>
    </source>
</evidence>
<keyword evidence="2" id="KW-1133">Transmembrane helix</keyword>
<dbReference type="OrthoDB" id="4850905at2759"/>
<feature type="compositionally biased region" description="Basic and acidic residues" evidence="1">
    <location>
        <begin position="720"/>
        <end position="729"/>
    </location>
</feature>
<sequence>MGQENPRPSSPTGPSETTPAAAASAGNVISGGIIAGTTVAAVASVAGLTCLLWLKRRSISEKVAAVRFVRRWQQLREQGSEQDVALPRYNSPPPAYTMEMKAPPKHSAFRHYSPESIGDTVPVELPATPVSFSVWNPRHKMPPPTPDRAINDCTFVILPLATVFILIIFTVIALVYSIGVKAPIPENLAISFAGVVCALLGLWMVGHLVRYCRGHTRCVAEAVTPPPLPLTGIATTVTAPLVPQVGGHSIVLPLSYQQQNQPTQTQPGQQSHQSQYVTQNEHQQRQEHHPQQQQHQREYRHQQHQQHHHHQHHQPPQEPPTLSHIRPQPPPQSRFQHEEQPQREQQQPQQYSSHQQQEQRPPAPLKFRPLADLGDGAPRRVPTALVPGQRRRQPPPEPEPRTGHVSPSIQRQSSVQRTPVESYTGQRSHSFDGPRPLHREGRRVSREAHQTTAAGDGPSGGTAEPADGVRCSPENQSRQGGIGQEPRSASMRSTSLDSGTRQSVHPAGLAVAPLRIQKAADQSPAPAREGPFSPAWATSGRYLPSGQQTGHSIPNLHGPRPQPQRNRGAARGSHGVRVVPESPPTNNASTAAAQPGEAEMRHETLAVPDPLPRPSSGALRFEDIDHPGVQQAGQKRGLFQTVTGLISKFPSIEKLSTNFAVNLVIVPRYILANGQLVDLESGNARVFGVLLEETNCEEPPKPRDESRCKRDSGIVVEDSSEARRSSTSS</sequence>
<keyword evidence="2" id="KW-0812">Transmembrane</keyword>
<feature type="compositionally biased region" description="Basic residues" evidence="1">
    <location>
        <begin position="302"/>
        <end position="313"/>
    </location>
</feature>
<keyword evidence="4" id="KW-1185">Reference proteome</keyword>
<dbReference type="AlphaFoldDB" id="A0A5Q4BVS6"/>
<dbReference type="EMBL" id="PUHP01000296">
    <property type="protein sequence ID" value="TQN71182.1"/>
    <property type="molecule type" value="Genomic_DNA"/>
</dbReference>
<feature type="compositionally biased region" description="Basic and acidic residues" evidence="1">
    <location>
        <begin position="698"/>
        <end position="712"/>
    </location>
</feature>
<feature type="non-terminal residue" evidence="3">
    <location>
        <position position="729"/>
    </location>
</feature>
<feature type="region of interest" description="Disordered" evidence="1">
    <location>
        <begin position="258"/>
        <end position="601"/>
    </location>
</feature>
<evidence type="ECO:0000256" key="1">
    <source>
        <dbReference type="SAM" id="MobiDB-lite"/>
    </source>
</evidence>
<feature type="compositionally biased region" description="Basic and acidic residues" evidence="1">
    <location>
        <begin position="282"/>
        <end position="301"/>
    </location>
</feature>
<dbReference type="Proteomes" id="UP000326340">
    <property type="component" value="Unassembled WGS sequence"/>
</dbReference>
<accession>A0A5Q4BVS6</accession>
<organism evidence="3 4">
    <name type="scientific">Colletotrichum shisoi</name>
    <dbReference type="NCBI Taxonomy" id="2078593"/>
    <lineage>
        <taxon>Eukaryota</taxon>
        <taxon>Fungi</taxon>
        <taxon>Dikarya</taxon>
        <taxon>Ascomycota</taxon>
        <taxon>Pezizomycotina</taxon>
        <taxon>Sordariomycetes</taxon>
        <taxon>Hypocreomycetidae</taxon>
        <taxon>Glomerellales</taxon>
        <taxon>Glomerellaceae</taxon>
        <taxon>Colletotrichum</taxon>
        <taxon>Colletotrichum destructivum species complex</taxon>
    </lineage>
</organism>
<feature type="transmembrane region" description="Helical" evidence="2">
    <location>
        <begin position="155"/>
        <end position="176"/>
    </location>
</feature>
<feature type="transmembrane region" description="Helical" evidence="2">
    <location>
        <begin position="33"/>
        <end position="54"/>
    </location>
</feature>
<proteinExistence type="predicted"/>
<feature type="compositionally biased region" description="Polar residues" evidence="1">
    <location>
        <begin position="405"/>
        <end position="428"/>
    </location>
</feature>
<feature type="compositionally biased region" description="Polar residues" evidence="1">
    <location>
        <begin position="490"/>
        <end position="503"/>
    </location>
</feature>